<dbReference type="Proteomes" id="UP000567885">
    <property type="component" value="Unassembled WGS sequence"/>
</dbReference>
<evidence type="ECO:0000313" key="3">
    <source>
        <dbReference type="Proteomes" id="UP000567885"/>
    </source>
</evidence>
<feature type="region of interest" description="Disordered" evidence="1">
    <location>
        <begin position="196"/>
        <end position="222"/>
    </location>
</feature>
<comment type="caution">
    <text evidence="2">The sequence shown here is derived from an EMBL/GenBank/DDBJ whole genome shotgun (WGS) entry which is preliminary data.</text>
</comment>
<sequence>MYLHDTFKRMRSTFRAMALYGQLPFNETCNEIAQSSLCLVKPWFSTKASDHTPRLRPYIKPYTARDALEKMNQSPPFQPNFAKEDNAECMVFEINTQNPDGTSSPTIIAIRRPRVGSHSYERDLSEYQLTQLTSDNESHMYMLQKGCRTWAVRVKGKDPDYIRREMTNHMVVYENMNRFWYFSTCHMDRVGTVESDIGMDPDRKKGAERKKRKSLSSPHVPLPEEQGLVYRSCESDSAVTGFVMEYIPPMSRDHMRALANMYIDPKVRDFVKRDPDLKRIRFLVQFGRLSPLDEAMSPRLSSRPVYVNQFWEEDTWSLRNCAKQMGATLAILHWACRLDAAGVKFHIAPKFRKPGLWLTNFGDCKLLETEDDTTAMAEACYNNLTWPRPRCAFNYTEDPELRDCIEATWSWFAHAYVSTSHAILAEETGGPAKSLPICFIGKVVCLAGGTKFSEGRRYEDWLIGQWRFIEAQSATTSD</sequence>
<evidence type="ECO:0008006" key="4">
    <source>
        <dbReference type="Google" id="ProtNLM"/>
    </source>
</evidence>
<dbReference type="OrthoDB" id="2993351at2759"/>
<organism evidence="2 3">
    <name type="scientific">Fusarium heterosporum</name>
    <dbReference type="NCBI Taxonomy" id="42747"/>
    <lineage>
        <taxon>Eukaryota</taxon>
        <taxon>Fungi</taxon>
        <taxon>Dikarya</taxon>
        <taxon>Ascomycota</taxon>
        <taxon>Pezizomycotina</taxon>
        <taxon>Sordariomycetes</taxon>
        <taxon>Hypocreomycetidae</taxon>
        <taxon>Hypocreales</taxon>
        <taxon>Nectriaceae</taxon>
        <taxon>Fusarium</taxon>
        <taxon>Fusarium heterosporum species complex</taxon>
    </lineage>
</organism>
<reference evidence="2 3" key="1">
    <citation type="submission" date="2020-05" db="EMBL/GenBank/DDBJ databases">
        <title>Identification and distribution of gene clusters putatively required for synthesis of sphingolipid metabolism inhibitors in phylogenetically diverse species of the filamentous fungus Fusarium.</title>
        <authorList>
            <person name="Kim H.-S."/>
            <person name="Busman M."/>
            <person name="Brown D.W."/>
            <person name="Divon H."/>
            <person name="Uhlig S."/>
            <person name="Proctor R.H."/>
        </authorList>
    </citation>
    <scope>NUCLEOTIDE SEQUENCE [LARGE SCALE GENOMIC DNA]</scope>
    <source>
        <strain evidence="2 3">NRRL 20693</strain>
    </source>
</reference>
<dbReference type="AlphaFoldDB" id="A0A8H5WUK2"/>
<name>A0A8H5WUK2_FUSHE</name>
<protein>
    <recommendedName>
        <fullName evidence="4">DUF3669 domain-containing protein</fullName>
    </recommendedName>
</protein>
<dbReference type="EMBL" id="JAAGWQ010000035">
    <property type="protein sequence ID" value="KAF5676082.1"/>
    <property type="molecule type" value="Genomic_DNA"/>
</dbReference>
<accession>A0A8H5WUK2</accession>
<proteinExistence type="predicted"/>
<evidence type="ECO:0000256" key="1">
    <source>
        <dbReference type="SAM" id="MobiDB-lite"/>
    </source>
</evidence>
<gene>
    <name evidence="2" type="ORF">FHETE_2208</name>
</gene>
<keyword evidence="3" id="KW-1185">Reference proteome</keyword>
<evidence type="ECO:0000313" key="2">
    <source>
        <dbReference type="EMBL" id="KAF5676082.1"/>
    </source>
</evidence>